<name>A0A149VVD7_9PROT</name>
<comment type="similarity">
    <text evidence="1">Belongs to the outer membrane factor (OMF) (TC 1.B.17) family.</text>
</comment>
<accession>A0A149VVD7</accession>
<dbReference type="Pfam" id="PF02321">
    <property type="entry name" value="OEP"/>
    <property type="match status" value="1"/>
</dbReference>
<dbReference type="InterPro" id="IPR010131">
    <property type="entry name" value="MdtP/NodT-like"/>
</dbReference>
<sequence>MSKSWITPRWPLVPAILLATWAPVCHALTYQEALDIAESRASELKARQNTVSAAQAARISAGELPDPKLVMGVDNLPVQGSEAWSTTRDFMTMQRVGVMQEVTNGDKREAVRQLADTKVARADAELGIERLSVKRQTRLAWLKVYFLQQQQALLDQIEAENHMLSTAVTARLAAGQGKGSDSLQSRQESIALEDRRDDLERDLSKARADLARWVGAIATEPLTGPPPAYTPNPEHLRHNLDRHPDIAIFGIQEDSGRAEVNLAKAAKKSDWAVELDYEHRAPLFGDMISVQFTFDLPIFAKTRQNPQIAAREQELERVSAERESMVRDHMAQLEALLAEQTALVRQIDRIDQDWLPLGQQKVDLTLAEYRSGQEPLTSVLDARKFLIDTRMKRIDLAARRAAIETELSYLSEEMQP</sequence>
<gene>
    <name evidence="3" type="ORF">FEMY_22990</name>
</gene>
<dbReference type="InterPro" id="IPR003423">
    <property type="entry name" value="OMP_efflux"/>
</dbReference>
<comment type="caution">
    <text evidence="3">The sequence shown here is derived from an EMBL/GenBank/DDBJ whole genome shotgun (WGS) entry which is preliminary data.</text>
</comment>
<protein>
    <submittedName>
        <fullName evidence="3">Outer membrane efflux protein</fullName>
    </submittedName>
</protein>
<dbReference type="EMBL" id="LRRD01000099">
    <property type="protein sequence ID" value="KXW57183.1"/>
    <property type="molecule type" value="Genomic_DNA"/>
</dbReference>
<organism evidence="3 4">
    <name type="scientific">Ferrovum myxofaciens</name>
    <dbReference type="NCBI Taxonomy" id="416213"/>
    <lineage>
        <taxon>Bacteria</taxon>
        <taxon>Pseudomonadati</taxon>
        <taxon>Pseudomonadota</taxon>
        <taxon>Betaproteobacteria</taxon>
        <taxon>Ferrovales</taxon>
        <taxon>Ferrovaceae</taxon>
        <taxon>Ferrovum</taxon>
    </lineage>
</organism>
<evidence type="ECO:0000256" key="1">
    <source>
        <dbReference type="ARBA" id="ARBA00007613"/>
    </source>
</evidence>
<dbReference type="PANTHER" id="PTHR30203">
    <property type="entry name" value="OUTER MEMBRANE CATION EFFLUX PROTEIN"/>
    <property type="match status" value="1"/>
</dbReference>
<evidence type="ECO:0000313" key="3">
    <source>
        <dbReference type="EMBL" id="KXW57183.1"/>
    </source>
</evidence>
<evidence type="ECO:0000313" key="4">
    <source>
        <dbReference type="Proteomes" id="UP000075653"/>
    </source>
</evidence>
<dbReference type="SUPFAM" id="SSF56954">
    <property type="entry name" value="Outer membrane efflux proteins (OEP)"/>
    <property type="match status" value="1"/>
</dbReference>
<dbReference type="GO" id="GO:0015562">
    <property type="term" value="F:efflux transmembrane transporter activity"/>
    <property type="evidence" value="ECO:0007669"/>
    <property type="project" value="InterPro"/>
</dbReference>
<evidence type="ECO:0000256" key="2">
    <source>
        <dbReference type="SAM" id="Coils"/>
    </source>
</evidence>
<keyword evidence="4" id="KW-1185">Reference proteome</keyword>
<reference evidence="3 4" key="1">
    <citation type="submission" date="2016-01" db="EMBL/GenBank/DDBJ databases">
        <title>Genome sequence of the acidophilic iron oxidising Ferrovum strain Z-31.</title>
        <authorList>
            <person name="Poehlein A."/>
            <person name="Ullrich S.R."/>
            <person name="Schloemann M."/>
            <person name="Muehling M."/>
            <person name="Daniel R."/>
        </authorList>
    </citation>
    <scope>NUCLEOTIDE SEQUENCE [LARGE SCALE GENOMIC DNA]</scope>
    <source>
        <strain evidence="3 4">Z-31</strain>
    </source>
</reference>
<dbReference type="AlphaFoldDB" id="A0A149VVD7"/>
<feature type="coiled-coil region" evidence="2">
    <location>
        <begin position="147"/>
        <end position="209"/>
    </location>
</feature>
<dbReference type="RefSeq" id="WP_156472732.1">
    <property type="nucleotide sequence ID" value="NZ_CP149478.1"/>
</dbReference>
<dbReference type="Gene3D" id="1.20.1600.10">
    <property type="entry name" value="Outer membrane efflux proteins (OEP)"/>
    <property type="match status" value="1"/>
</dbReference>
<dbReference type="PATRIC" id="fig|1789004.3.peg.2422"/>
<dbReference type="PANTHER" id="PTHR30203:SF24">
    <property type="entry name" value="BLR4935 PROTEIN"/>
    <property type="match status" value="1"/>
</dbReference>
<proteinExistence type="inferred from homology"/>
<dbReference type="Proteomes" id="UP000075653">
    <property type="component" value="Unassembled WGS sequence"/>
</dbReference>
<keyword evidence="2" id="KW-0175">Coiled coil</keyword>
<dbReference type="STRING" id="1789004.FEMY_22990"/>